<dbReference type="AlphaFoldDB" id="A0ABD5PA73"/>
<feature type="binding site" evidence="1">
    <location>
        <position position="61"/>
    </location>
    <ligand>
        <name>Mg(2+)</name>
        <dbReference type="ChEBI" id="CHEBI:18420"/>
        <label>1</label>
    </ligand>
</feature>
<feature type="binding site" evidence="1">
    <location>
        <position position="60"/>
    </location>
    <ligand>
        <name>Mg(2+)</name>
        <dbReference type="ChEBI" id="CHEBI:18420"/>
        <label>1</label>
    </ligand>
</feature>
<dbReference type="InterPro" id="IPR005502">
    <property type="entry name" value="Ribosyl_crysJ1"/>
</dbReference>
<dbReference type="Pfam" id="PF03747">
    <property type="entry name" value="ADP_ribosyl_GH"/>
    <property type="match status" value="1"/>
</dbReference>
<comment type="caution">
    <text evidence="2">The sequence shown here is derived from an EMBL/GenBank/DDBJ whole genome shotgun (WGS) entry which is preliminary data.</text>
</comment>
<comment type="cofactor">
    <cofactor evidence="1">
        <name>Mg(2+)</name>
        <dbReference type="ChEBI" id="CHEBI:18420"/>
    </cofactor>
    <text evidence="1">Binds 2 magnesium ions per subunit.</text>
</comment>
<organism evidence="2 3">
    <name type="scientific">Halobium salinum</name>
    <dbReference type="NCBI Taxonomy" id="1364940"/>
    <lineage>
        <taxon>Archaea</taxon>
        <taxon>Methanobacteriati</taxon>
        <taxon>Methanobacteriota</taxon>
        <taxon>Stenosarchaea group</taxon>
        <taxon>Halobacteria</taxon>
        <taxon>Halobacteriales</taxon>
        <taxon>Haloferacaceae</taxon>
        <taxon>Halobium</taxon>
    </lineage>
</organism>
<evidence type="ECO:0000256" key="1">
    <source>
        <dbReference type="PIRSR" id="PIRSR605502-1"/>
    </source>
</evidence>
<gene>
    <name evidence="2" type="ORF">ACFO0N_05310</name>
</gene>
<feature type="binding site" evidence="1">
    <location>
        <position position="59"/>
    </location>
    <ligand>
        <name>Mg(2+)</name>
        <dbReference type="ChEBI" id="CHEBI:18420"/>
        <label>1</label>
    </ligand>
</feature>
<dbReference type="Gene3D" id="1.10.4080.10">
    <property type="entry name" value="ADP-ribosylation/Crystallin J1"/>
    <property type="match status" value="1"/>
</dbReference>
<dbReference type="PANTHER" id="PTHR16222:SF12">
    <property type="entry name" value="ADP-RIBOSYLGLYCOHYDROLASE-RELATED"/>
    <property type="match status" value="1"/>
</dbReference>
<dbReference type="EMBL" id="JBHSDS010000003">
    <property type="protein sequence ID" value="MFC4357366.1"/>
    <property type="molecule type" value="Genomic_DNA"/>
</dbReference>
<dbReference type="InterPro" id="IPR050792">
    <property type="entry name" value="ADP-ribosylglycohydrolase"/>
</dbReference>
<name>A0ABD5PA73_9EURY</name>
<proteinExistence type="predicted"/>
<evidence type="ECO:0000313" key="2">
    <source>
        <dbReference type="EMBL" id="MFC4357366.1"/>
    </source>
</evidence>
<reference evidence="2 3" key="1">
    <citation type="journal article" date="2019" name="Int. J. Syst. Evol. Microbiol.">
        <title>The Global Catalogue of Microorganisms (GCM) 10K type strain sequencing project: providing services to taxonomists for standard genome sequencing and annotation.</title>
        <authorList>
            <consortium name="The Broad Institute Genomics Platform"/>
            <consortium name="The Broad Institute Genome Sequencing Center for Infectious Disease"/>
            <person name="Wu L."/>
            <person name="Ma J."/>
        </authorList>
    </citation>
    <scope>NUCLEOTIDE SEQUENCE [LARGE SCALE GENOMIC DNA]</scope>
    <source>
        <strain evidence="2 3">CGMCC 1.12553</strain>
    </source>
</reference>
<feature type="binding site" evidence="1">
    <location>
        <position position="266"/>
    </location>
    <ligand>
        <name>Mg(2+)</name>
        <dbReference type="ChEBI" id="CHEBI:18420"/>
        <label>1</label>
    </ligand>
</feature>
<keyword evidence="1" id="KW-0479">Metal-binding</keyword>
<dbReference type="InterPro" id="IPR036705">
    <property type="entry name" value="Ribosyl_crysJ1_sf"/>
</dbReference>
<protein>
    <submittedName>
        <fullName evidence="2">ADP-ribosylglycohydrolase family protein</fullName>
    </submittedName>
</protein>
<dbReference type="PANTHER" id="PTHR16222">
    <property type="entry name" value="ADP-RIBOSYLGLYCOHYDROLASE"/>
    <property type="match status" value="1"/>
</dbReference>
<dbReference type="SUPFAM" id="SSF101478">
    <property type="entry name" value="ADP-ribosylglycohydrolase"/>
    <property type="match status" value="1"/>
</dbReference>
<feature type="binding site" evidence="1">
    <location>
        <position position="263"/>
    </location>
    <ligand>
        <name>Mg(2+)</name>
        <dbReference type="ChEBI" id="CHEBI:18420"/>
        <label>1</label>
    </ligand>
</feature>
<sequence length="314" mass="33360">MTNRTPLGRARGALLGLACGDALGRPVEFRTADDIEREHGRVTEMLGNGTWHQPAGTITDDTEMALCIARSLAERGSFAPTDVADRFVAWYESGPFDVGNMTADAIRNLQDGVAPDEAGEMVWHARPEGKNAGNGSVMRCVPYALAFHDDLDSLDRASRRSSAITHADPRCRAGCAVLNRTVAGLLTGDGDEDPYAPLRGALDATDVPDDLRAALEPVARGERPGHLRSTGYVVDTLQTALWLALSAESAEVAIVDAVNMGGDADTVGAVTGAVAGARFGAEALPERWLAEIDEREELWESATTLYETAFPAVA</sequence>
<keyword evidence="1" id="KW-0460">Magnesium</keyword>
<keyword evidence="3" id="KW-1185">Reference proteome</keyword>
<evidence type="ECO:0000313" key="3">
    <source>
        <dbReference type="Proteomes" id="UP001595921"/>
    </source>
</evidence>
<feature type="binding site" evidence="1">
    <location>
        <position position="265"/>
    </location>
    <ligand>
        <name>Mg(2+)</name>
        <dbReference type="ChEBI" id="CHEBI:18420"/>
        <label>1</label>
    </ligand>
</feature>
<dbReference type="Proteomes" id="UP001595921">
    <property type="component" value="Unassembled WGS sequence"/>
</dbReference>
<accession>A0ABD5PA73</accession>
<dbReference type="RefSeq" id="WP_267622336.1">
    <property type="nucleotide sequence ID" value="NZ_JAODIW010000006.1"/>
</dbReference>